<feature type="region of interest" description="Disordered" evidence="1">
    <location>
        <begin position="1164"/>
        <end position="1190"/>
    </location>
</feature>
<feature type="region of interest" description="Disordered" evidence="1">
    <location>
        <begin position="34"/>
        <end position="59"/>
    </location>
</feature>
<feature type="compositionally biased region" description="Low complexity" evidence="1">
    <location>
        <begin position="992"/>
        <end position="1016"/>
    </location>
</feature>
<feature type="compositionally biased region" description="Basic residues" evidence="1">
    <location>
        <begin position="1421"/>
        <end position="1431"/>
    </location>
</feature>
<dbReference type="Proteomes" id="UP000504634">
    <property type="component" value="Unplaced"/>
</dbReference>
<feature type="compositionally biased region" description="Basic residues" evidence="1">
    <location>
        <begin position="1331"/>
        <end position="1367"/>
    </location>
</feature>
<keyword evidence="2" id="KW-1185">Reference proteome</keyword>
<name>A0A6J2T988_DROLE</name>
<dbReference type="GeneID" id="115622696"/>
<evidence type="ECO:0000313" key="3">
    <source>
        <dbReference type="RefSeq" id="XP_030372584.1"/>
    </source>
</evidence>
<feature type="region of interest" description="Disordered" evidence="1">
    <location>
        <begin position="533"/>
        <end position="606"/>
    </location>
</feature>
<feature type="region of interest" description="Disordered" evidence="1">
    <location>
        <begin position="128"/>
        <end position="160"/>
    </location>
</feature>
<feature type="compositionally biased region" description="Basic and acidic residues" evidence="1">
    <location>
        <begin position="756"/>
        <end position="769"/>
    </location>
</feature>
<proteinExistence type="predicted"/>
<feature type="compositionally biased region" description="Pro residues" evidence="1">
    <location>
        <begin position="469"/>
        <end position="501"/>
    </location>
</feature>
<feature type="compositionally biased region" description="Polar residues" evidence="1">
    <location>
        <begin position="447"/>
        <end position="459"/>
    </location>
</feature>
<feature type="compositionally biased region" description="Basic and acidic residues" evidence="1">
    <location>
        <begin position="1243"/>
        <end position="1253"/>
    </location>
</feature>
<gene>
    <name evidence="3" type="primary">LOC115622696</name>
</gene>
<dbReference type="OrthoDB" id="8050562at2759"/>
<feature type="region of interest" description="Disordered" evidence="1">
    <location>
        <begin position="833"/>
        <end position="893"/>
    </location>
</feature>
<feature type="region of interest" description="Disordered" evidence="1">
    <location>
        <begin position="102"/>
        <end position="121"/>
    </location>
</feature>
<accession>A0A6J2T988</accession>
<feature type="compositionally biased region" description="Low complexity" evidence="1">
    <location>
        <begin position="210"/>
        <end position="227"/>
    </location>
</feature>
<feature type="region of interest" description="Disordered" evidence="1">
    <location>
        <begin position="688"/>
        <end position="805"/>
    </location>
</feature>
<feature type="compositionally biased region" description="Basic and acidic residues" evidence="1">
    <location>
        <begin position="338"/>
        <end position="424"/>
    </location>
</feature>
<feature type="region of interest" description="Disordered" evidence="1">
    <location>
        <begin position="320"/>
        <end position="518"/>
    </location>
</feature>
<feature type="compositionally biased region" description="Low complexity" evidence="1">
    <location>
        <begin position="1410"/>
        <end position="1420"/>
    </location>
</feature>
<feature type="compositionally biased region" description="Basic and acidic residues" evidence="1">
    <location>
        <begin position="688"/>
        <end position="703"/>
    </location>
</feature>
<feature type="compositionally biased region" description="Basic and acidic residues" evidence="1">
    <location>
        <begin position="710"/>
        <end position="721"/>
    </location>
</feature>
<feature type="compositionally biased region" description="Polar residues" evidence="1">
    <location>
        <begin position="881"/>
        <end position="893"/>
    </location>
</feature>
<dbReference type="PANTHER" id="PTHR48125">
    <property type="entry name" value="LP07818P1"/>
    <property type="match status" value="1"/>
</dbReference>
<feature type="compositionally biased region" description="Acidic residues" evidence="1">
    <location>
        <begin position="866"/>
        <end position="880"/>
    </location>
</feature>
<feature type="region of interest" description="Disordered" evidence="1">
    <location>
        <begin position="970"/>
        <end position="1110"/>
    </location>
</feature>
<reference evidence="3" key="1">
    <citation type="submission" date="2025-08" db="UniProtKB">
        <authorList>
            <consortium name="RefSeq"/>
        </authorList>
    </citation>
    <scope>IDENTIFICATION</scope>
    <source>
        <strain evidence="3">11010-0011.00</strain>
        <tissue evidence="3">Whole body</tissue>
    </source>
</reference>
<feature type="compositionally biased region" description="Basic and acidic residues" evidence="1">
    <location>
        <begin position="1164"/>
        <end position="1176"/>
    </location>
</feature>
<feature type="region of interest" description="Disordered" evidence="1">
    <location>
        <begin position="210"/>
        <end position="295"/>
    </location>
</feature>
<feature type="compositionally biased region" description="Polar residues" evidence="1">
    <location>
        <begin position="246"/>
        <end position="263"/>
    </location>
</feature>
<evidence type="ECO:0000313" key="2">
    <source>
        <dbReference type="Proteomes" id="UP000504634"/>
    </source>
</evidence>
<feature type="compositionally biased region" description="Acidic residues" evidence="1">
    <location>
        <begin position="1035"/>
        <end position="1056"/>
    </location>
</feature>
<feature type="region of interest" description="Disordered" evidence="1">
    <location>
        <begin position="922"/>
        <end position="948"/>
    </location>
</feature>
<sequence length="1943" mass="216562">MSQQSDAEVAVVIAATVATADAATKLTSSAVDELQDGENSLESGEVITPPHLRDSSPVVGRLQSPLLKKVLSKDVKSKSLRKHLEIDDNSFDALSNTIAGHKAEGEREIGSATPQPLENGNMCAEQSEEDKAAMLAKSNKEEDSEGLYSDTDSSTDDQKNLEDVQKARLEKKAEQAAALTSVPPPPYLTINPMRFHMRHNCFNFPRMPRMPRGGMRGNRPPFFGRPPSVMLTNRPSTPVKTGPAQPASTSQSPLDRAPQSSPCTYGPALPPNGSKRKPTPARGGRNKPKQSDVMWTTAHPPVSYVFNIVSECINKHHKECMHKSKHTHSTRVTKKATKSKESPKETLRDRSKEPHVDRSKEPHGERPKELHEHRSKEQHRNRSKESHEERSKERRQRSAHESEKSSKKSKSKSENLKNGSESRVKTPPPSVSQPISKASTPVGRVSTPVSMLSTSISKASTPVSKVSPPQTPPPQAPPSQTPPPQTPPRQTPTPQTPPPPQASSTLTPPYTNRELRLTPPLELAKGFDIFAESPPRLTKPALTPKESKVRKEPSVSEFAKEEISKSECIGHVSEKTKVHSAMASETKAKSERSTTPPLSELYHGPAIKNDTKTAPLIKASEIYSRIDALLQDNDDLETLLATQEWLRKTHEHRGKKMTPIAGEKEAMQIKQTKKVGHDNTDREMIHIKLEPMDIKSPKSRQDRTPGIADKSSRYQREHKEMVSAIVLNSQSTSLERHHQASKTSHHKNSTSNKSSSHREDKAAAQDNNKHLGKNNSHIDDRYARSRSREHKNNSHDHRQGNEYKERAIKLEKKRFNTPPRITEPTPEFNVLNIKVEREDTPSPKKTKPPTVNMRATPPAKIQPSPDTDDYIDNWENDDSQTADGSTPQLSAPTAQMNGLNKFKRNEVNDDDDDDVASYSNRLWNAKSTPPPKSRPHTAVPVPDQGEQVPAKQLISIHELYDKFMNSIKMSSTEEEVPVTSESTEKPHMTVKSVESPNTSGNSSSEVSKNSSLSNSTAEEESSSTESTSSSGTSTSEDDDNDEEDDESEDSSADEEQTSLNEQPIYKKGKVHKDTETTTKTVEEEEMTSNPLAPPSRHNTPKKNNVSKDLRKLKSLEDNLARIQMMRETFDSADDICNELLQMEKLFLAQKNAIVDKYRNRDLKLSEQKPKLDRDLQQQKQTPLPSLPLSPANNIFAANREAIKLTISPLKLTRKSAILDKDDSESAPIKQQQSQRPPTSAERSFGEKQMKPAKEIAIVKPTIMDTKSKRSSPPKSTHRRTRERSLSRSHSRARTRRSSQSRQRQIRNKTSSRSQSPRRWRGHSPRLGNRSRLIKRRTRSRSVSRSRSRSRSPFRRRRIKFSGGRRRSSLSPMAPMPKTMGPRSPPMRRRSYSRERYSRSPLPFRPPSPPMRRSWSSSRSRSPPRRHARTRSRSPYADYFEGSNSMDAAAASAAAAYYYNMSLLHGAGNTAAEDVTGENYESYESYAAYAAYMDTYNMSLNSEDGYAQYMEYSNITPMEPAFYPEYADPATMESGALPTSVLRELPKVSVAVQKGNVLEIVPSAELNVVAEPSNETVNRADAATAATVAPDETESKPKRKRVNFVDKVQPNNESDNEDRTIVQKAVESAIKKLRERRALPMKIREELLALPPPPPPAMPCPPHLEKAICVRKKPKMRFFHFDPFRSTIVRTQGRMFRPPPRFDPKYMAMLMKSGRFPMPPFNFHALHRHRPPLPLHAARAALLKDNLVRMPSRPPPPRSPDNKAGAPPLFANFLHLPPPRFVTGMPPAAMPQPIPVVGQSYHPHPRMPAPAIAAAPTTNIVVPLIPPSLNMSGNFGPPPISVPYGAAVPPPLPPLPPLQSHFTVKPISAMKEIMPVDILQKIGPLPKTLDLDVNPSADEATAEPIESEKSTLVSVVSASADNASNLEVKLENNTCQQQQLVESL</sequence>
<feature type="compositionally biased region" description="Basic residues" evidence="1">
    <location>
        <begin position="320"/>
        <end position="337"/>
    </location>
</feature>
<feature type="compositionally biased region" description="Basic residues" evidence="1">
    <location>
        <begin position="1268"/>
        <end position="1306"/>
    </location>
</feature>
<feature type="compositionally biased region" description="Basic residues" evidence="1">
    <location>
        <begin position="739"/>
        <end position="748"/>
    </location>
</feature>
<feature type="compositionally biased region" description="Low complexity" evidence="1">
    <location>
        <begin position="1023"/>
        <end position="1034"/>
    </location>
</feature>
<dbReference type="RefSeq" id="XP_030372584.1">
    <property type="nucleotide sequence ID" value="XM_030516724.1"/>
</dbReference>
<protein>
    <submittedName>
        <fullName evidence="3">Serine/arginine repetitive matrix protein 2</fullName>
    </submittedName>
</protein>
<feature type="compositionally biased region" description="Basic and acidic residues" evidence="1">
    <location>
        <begin position="545"/>
        <end position="565"/>
    </location>
</feature>
<feature type="compositionally biased region" description="Polar residues" evidence="1">
    <location>
        <begin position="230"/>
        <end position="239"/>
    </location>
</feature>
<organism evidence="2 3">
    <name type="scientific">Drosophila lebanonensis</name>
    <name type="common">Fruit fly</name>
    <name type="synonym">Scaptodrosophila lebanonensis</name>
    <dbReference type="NCBI Taxonomy" id="7225"/>
    <lineage>
        <taxon>Eukaryota</taxon>
        <taxon>Metazoa</taxon>
        <taxon>Ecdysozoa</taxon>
        <taxon>Arthropoda</taxon>
        <taxon>Hexapoda</taxon>
        <taxon>Insecta</taxon>
        <taxon>Pterygota</taxon>
        <taxon>Neoptera</taxon>
        <taxon>Endopterygota</taxon>
        <taxon>Diptera</taxon>
        <taxon>Brachycera</taxon>
        <taxon>Muscomorpha</taxon>
        <taxon>Ephydroidea</taxon>
        <taxon>Drosophilidae</taxon>
        <taxon>Scaptodrosophila</taxon>
    </lineage>
</organism>
<feature type="compositionally biased region" description="Basic residues" evidence="1">
    <location>
        <begin position="274"/>
        <end position="288"/>
    </location>
</feature>
<feature type="compositionally biased region" description="Low complexity" evidence="1">
    <location>
        <begin position="1177"/>
        <end position="1190"/>
    </location>
</feature>
<feature type="compositionally biased region" description="Polar residues" evidence="1">
    <location>
        <begin position="1228"/>
        <end position="1241"/>
    </location>
</feature>
<dbReference type="PANTHER" id="PTHR48125:SF12">
    <property type="entry name" value="AT HOOK TRANSCRIPTION FACTOR FAMILY-RELATED"/>
    <property type="match status" value="1"/>
</dbReference>
<evidence type="ECO:0000256" key="1">
    <source>
        <dbReference type="SAM" id="MobiDB-lite"/>
    </source>
</evidence>
<feature type="region of interest" description="Disordered" evidence="1">
    <location>
        <begin position="1220"/>
        <end position="1438"/>
    </location>
</feature>
<feature type="compositionally biased region" description="Basic and acidic residues" evidence="1">
    <location>
        <begin position="790"/>
        <end position="805"/>
    </location>
</feature>